<evidence type="ECO:0000256" key="5">
    <source>
        <dbReference type="HAMAP-Rule" id="MF_00376"/>
    </source>
</evidence>
<dbReference type="NCBIfam" id="TIGR00152">
    <property type="entry name" value="dephospho-CoA kinase"/>
    <property type="match status" value="1"/>
</dbReference>
<evidence type="ECO:0000256" key="1">
    <source>
        <dbReference type="ARBA" id="ARBA00009018"/>
    </source>
</evidence>
<keyword evidence="8" id="KW-1185">Reference proteome</keyword>
<evidence type="ECO:0000256" key="4">
    <source>
        <dbReference type="ARBA" id="ARBA00022993"/>
    </source>
</evidence>
<dbReference type="SUPFAM" id="SSF52540">
    <property type="entry name" value="P-loop containing nucleoside triphosphate hydrolases"/>
    <property type="match status" value="1"/>
</dbReference>
<comment type="caution">
    <text evidence="7">The sequence shown here is derived from an EMBL/GenBank/DDBJ whole genome shotgun (WGS) entry which is preliminary data.</text>
</comment>
<comment type="similarity">
    <text evidence="1 5">Belongs to the CoaE family.</text>
</comment>
<dbReference type="GO" id="GO:0005737">
    <property type="term" value="C:cytoplasm"/>
    <property type="evidence" value="ECO:0007669"/>
    <property type="project" value="UniProtKB-SubCell"/>
</dbReference>
<evidence type="ECO:0000256" key="3">
    <source>
        <dbReference type="ARBA" id="ARBA00022840"/>
    </source>
</evidence>
<protein>
    <recommendedName>
        <fullName evidence="5 6">Dephospho-CoA kinase</fullName>
        <ecNumber evidence="5 6">2.7.1.24</ecNumber>
    </recommendedName>
    <alternativeName>
        <fullName evidence="5">Dephosphocoenzyme A kinase</fullName>
    </alternativeName>
</protein>
<dbReference type="Proteomes" id="UP000050827">
    <property type="component" value="Unassembled WGS sequence"/>
</dbReference>
<keyword evidence="5 7" id="KW-0418">Kinase</keyword>
<dbReference type="PROSITE" id="PS51219">
    <property type="entry name" value="DPCK"/>
    <property type="match status" value="1"/>
</dbReference>
<dbReference type="GO" id="GO:0005524">
    <property type="term" value="F:ATP binding"/>
    <property type="evidence" value="ECO:0007669"/>
    <property type="project" value="UniProtKB-UniRule"/>
</dbReference>
<dbReference type="STRING" id="346185.AAY42_02465"/>
<dbReference type="OrthoDB" id="9812943at2"/>
<dbReference type="HAMAP" id="MF_00376">
    <property type="entry name" value="Dephospho_CoA_kinase"/>
    <property type="match status" value="1"/>
</dbReference>
<dbReference type="InterPro" id="IPR001977">
    <property type="entry name" value="Depp_CoAkinase"/>
</dbReference>
<proteinExistence type="inferred from homology"/>
<dbReference type="RefSeq" id="WP_055392426.1">
    <property type="nucleotide sequence ID" value="NZ_LCTZ01000002.1"/>
</dbReference>
<dbReference type="AlphaFoldDB" id="A0A0Q1CDT2"/>
<evidence type="ECO:0000313" key="8">
    <source>
        <dbReference type="Proteomes" id="UP000050827"/>
    </source>
</evidence>
<dbReference type="Pfam" id="PF01121">
    <property type="entry name" value="CoaE"/>
    <property type="match status" value="1"/>
</dbReference>
<comment type="pathway">
    <text evidence="5">Cofactor biosynthesis; coenzyme A biosynthesis; CoA from (R)-pantothenate: step 5/5.</text>
</comment>
<dbReference type="UniPathway" id="UPA00241">
    <property type="reaction ID" value="UER00356"/>
</dbReference>
<keyword evidence="3 5" id="KW-0067">ATP-binding</keyword>
<evidence type="ECO:0000256" key="2">
    <source>
        <dbReference type="ARBA" id="ARBA00022741"/>
    </source>
</evidence>
<reference evidence="7 8" key="1">
    <citation type="submission" date="2015-04" db="EMBL/GenBank/DDBJ databases">
        <title>Complete genome of flavobacterium.</title>
        <authorList>
            <person name="Kwon Y.M."/>
            <person name="Kim S.-J."/>
        </authorList>
    </citation>
    <scope>NUCLEOTIDE SEQUENCE [LARGE SCALE GENOMIC DNA]</scope>
    <source>
        <strain evidence="7 8">DK169</strain>
    </source>
</reference>
<accession>A0A0Q1CDT2</accession>
<comment type="subcellular location">
    <subcellularLocation>
        <location evidence="5">Cytoplasm</location>
    </subcellularLocation>
</comment>
<name>A0A0Q1CDT2_9FLAO</name>
<dbReference type="EC" id="2.7.1.24" evidence="5 6"/>
<dbReference type="PANTHER" id="PTHR10695">
    <property type="entry name" value="DEPHOSPHO-COA KINASE-RELATED"/>
    <property type="match status" value="1"/>
</dbReference>
<dbReference type="InterPro" id="IPR027417">
    <property type="entry name" value="P-loop_NTPase"/>
</dbReference>
<dbReference type="EMBL" id="LCTZ01000002">
    <property type="protein sequence ID" value="KQC28884.1"/>
    <property type="molecule type" value="Genomic_DNA"/>
</dbReference>
<dbReference type="GO" id="GO:0015937">
    <property type="term" value="P:coenzyme A biosynthetic process"/>
    <property type="evidence" value="ECO:0007669"/>
    <property type="project" value="UniProtKB-UniRule"/>
</dbReference>
<gene>
    <name evidence="5" type="primary">coaE</name>
    <name evidence="7" type="ORF">AAY42_02465</name>
</gene>
<comment type="function">
    <text evidence="5">Catalyzes the phosphorylation of the 3'-hydroxyl group of dephosphocoenzyme A to form coenzyme A.</text>
</comment>
<dbReference type="PANTHER" id="PTHR10695:SF46">
    <property type="entry name" value="BIFUNCTIONAL COENZYME A SYNTHASE-RELATED"/>
    <property type="match status" value="1"/>
</dbReference>
<keyword evidence="5" id="KW-0963">Cytoplasm</keyword>
<evidence type="ECO:0000313" key="7">
    <source>
        <dbReference type="EMBL" id="KQC28884.1"/>
    </source>
</evidence>
<dbReference type="PATRIC" id="fig|1547436.3.peg.513"/>
<comment type="catalytic activity">
    <reaction evidence="5">
        <text>3'-dephospho-CoA + ATP = ADP + CoA + H(+)</text>
        <dbReference type="Rhea" id="RHEA:18245"/>
        <dbReference type="ChEBI" id="CHEBI:15378"/>
        <dbReference type="ChEBI" id="CHEBI:30616"/>
        <dbReference type="ChEBI" id="CHEBI:57287"/>
        <dbReference type="ChEBI" id="CHEBI:57328"/>
        <dbReference type="ChEBI" id="CHEBI:456216"/>
        <dbReference type="EC" id="2.7.1.24"/>
    </reaction>
</comment>
<feature type="binding site" evidence="5">
    <location>
        <begin position="11"/>
        <end position="16"/>
    </location>
    <ligand>
        <name>ATP</name>
        <dbReference type="ChEBI" id="CHEBI:30616"/>
    </ligand>
</feature>
<dbReference type="Gene3D" id="3.40.50.300">
    <property type="entry name" value="P-loop containing nucleotide triphosphate hydrolases"/>
    <property type="match status" value="1"/>
</dbReference>
<keyword evidence="5" id="KW-0808">Transferase</keyword>
<keyword evidence="4 5" id="KW-0173">Coenzyme A biosynthesis</keyword>
<organism evidence="7 8">
    <name type="scientific">Flagellimonas eckloniae</name>
    <dbReference type="NCBI Taxonomy" id="346185"/>
    <lineage>
        <taxon>Bacteria</taxon>
        <taxon>Pseudomonadati</taxon>
        <taxon>Bacteroidota</taxon>
        <taxon>Flavobacteriia</taxon>
        <taxon>Flavobacteriales</taxon>
        <taxon>Flavobacteriaceae</taxon>
        <taxon>Flagellimonas</taxon>
    </lineage>
</organism>
<sequence>MKIVGLTGGIGTGKSTVAGMFKDLRVPIYDSDSEAKRLMTESSQLKKAIISLLGEKAYEGEALNRSFIASKVFENPTMLQELNEIVHPAVKEDFKEWAKIQQSPYVIQETALIFEKASQDQYDYVILITAPINLRLGRVMRRDGVSEKEVLDRIKNQMGDDEKLVLADFHIDNIDLETTQKEVAKLHKTLVILSD</sequence>
<dbReference type="CDD" id="cd02022">
    <property type="entry name" value="DPCK"/>
    <property type="match status" value="1"/>
</dbReference>
<keyword evidence="2 5" id="KW-0547">Nucleotide-binding</keyword>
<dbReference type="GO" id="GO:0004140">
    <property type="term" value="F:dephospho-CoA kinase activity"/>
    <property type="evidence" value="ECO:0007669"/>
    <property type="project" value="UniProtKB-UniRule"/>
</dbReference>
<evidence type="ECO:0000256" key="6">
    <source>
        <dbReference type="NCBIfam" id="TIGR00152"/>
    </source>
</evidence>